<dbReference type="Pfam" id="PF16889">
    <property type="entry name" value="Hepar_II_III_N"/>
    <property type="match status" value="1"/>
</dbReference>
<keyword evidence="4" id="KW-0456">Lyase</keyword>
<gene>
    <name evidence="7" type="ORF">CE91St55_21630</name>
</gene>
<accession>A0A413X139</accession>
<name>A0A413X139_9FIRM</name>
<feature type="domain" description="Heparinase II/III-like C-terminal" evidence="5">
    <location>
        <begin position="398"/>
        <end position="601"/>
    </location>
</feature>
<keyword evidence="3" id="KW-0574">Periplasm</keyword>
<comment type="caution">
    <text evidence="7">The sequence shown here is derived from an EMBL/GenBank/DDBJ whole genome shotgun (WGS) entry which is preliminary data.</text>
</comment>
<dbReference type="Pfam" id="PF07940">
    <property type="entry name" value="Hepar_II_III_C"/>
    <property type="match status" value="1"/>
</dbReference>
<dbReference type="Gene3D" id="1.50.10.100">
    <property type="entry name" value="Chondroitin AC/alginate lyase"/>
    <property type="match status" value="1"/>
</dbReference>
<dbReference type="InterPro" id="IPR031680">
    <property type="entry name" value="Hepar_II_III_N"/>
</dbReference>
<evidence type="ECO:0000256" key="1">
    <source>
        <dbReference type="ARBA" id="ARBA00004418"/>
    </source>
</evidence>
<dbReference type="PANTHER" id="PTHR39210">
    <property type="entry name" value="HEPARIN-SULFATE LYASE"/>
    <property type="match status" value="1"/>
</dbReference>
<protein>
    <submittedName>
        <fullName evidence="7">Uncharacterized protein</fullName>
    </submittedName>
</protein>
<evidence type="ECO:0000313" key="7">
    <source>
        <dbReference type="EMBL" id="GKH00182.1"/>
    </source>
</evidence>
<feature type="domain" description="Heparin-sulfate lyase N-terminal" evidence="6">
    <location>
        <begin position="53"/>
        <end position="313"/>
    </location>
</feature>
<comment type="subcellular location">
    <subcellularLocation>
        <location evidence="1">Periplasm</location>
    </subcellularLocation>
</comment>
<dbReference type="GO" id="GO:0016829">
    <property type="term" value="F:lyase activity"/>
    <property type="evidence" value="ECO:0007669"/>
    <property type="project" value="UniProtKB-KW"/>
</dbReference>
<proteinExistence type="predicted"/>
<evidence type="ECO:0000256" key="3">
    <source>
        <dbReference type="ARBA" id="ARBA00022764"/>
    </source>
</evidence>
<dbReference type="InterPro" id="IPR012480">
    <property type="entry name" value="Hepar_II_III_C"/>
</dbReference>
<evidence type="ECO:0000256" key="2">
    <source>
        <dbReference type="ARBA" id="ARBA00022729"/>
    </source>
</evidence>
<evidence type="ECO:0000256" key="4">
    <source>
        <dbReference type="ARBA" id="ARBA00023239"/>
    </source>
</evidence>
<dbReference type="Proteomes" id="UP001055091">
    <property type="component" value="Unassembled WGS sequence"/>
</dbReference>
<evidence type="ECO:0000313" key="8">
    <source>
        <dbReference type="Proteomes" id="UP001055091"/>
    </source>
</evidence>
<dbReference type="GeneID" id="93150981"/>
<sequence>MNQRLINTASYINRHIPDLKIKIIREADLALDGMMILPGSGGMPVFVGNPPMWKENPTPQKDREAVFVLNRMGHWKTLIEAFLLTADGRYADKVIAELKNWVQECPRPDIPEYGTMEHSGVPRTADLIFKFDAGEQKTAPWRSLEAGFRMFLSWYLIEECLRGTPYMTEETRKELWKSVKEHAEVLEFVSPRLYPEADHNHFLMEMCGLFFTACKFQNLPGADEWKSKAVTELERCLMRQYTAGGGHLEGCPHYHNECLVLLLRSLLVVKEEDSDGGFSEDFENRIREVLIYSLHTCRPTGVGVPWGDSDAADAPIKSVLYGWFVYGGTELLEMAVQLAGTETVRRVFLSCIWDCPVPEEFDELMRRFENGMNNGKMGISLAAWFKPLSQVCVRNSWNSEAVSVFFACRLPVQNAHAHMDPGGFDFTAFGRNMIADPGRFTYNEISERRLFKSAFSHTTLTVNGKEPFEYISSWNYGRQGNGMVTELSLENILHPEIYRISSEQTFEKYCHRRVLITGFSEKQPFLAMIDQVNGLGKGDQVELHFQINYTKVRLDGQTMTFWDSGAPSLIVVGDGKLKPSFRHGWISDMMDQKRPSLILDFCEEGGEATRYFATVLVPVKAGKHANLRGLSVDKSGFNMELNGQTYHFDIKREKRYECRK</sequence>
<dbReference type="EMBL" id="BQNJ01000001">
    <property type="protein sequence ID" value="GKH00182.1"/>
    <property type="molecule type" value="Genomic_DNA"/>
</dbReference>
<evidence type="ECO:0000259" key="5">
    <source>
        <dbReference type="Pfam" id="PF07940"/>
    </source>
</evidence>
<dbReference type="SUPFAM" id="SSF48230">
    <property type="entry name" value="Chondroitin AC/alginate lyase"/>
    <property type="match status" value="1"/>
</dbReference>
<dbReference type="Gene3D" id="2.70.98.70">
    <property type="match status" value="1"/>
</dbReference>
<dbReference type="PANTHER" id="PTHR39210:SF1">
    <property type="entry name" value="HEPARIN-SULFATE LYASE"/>
    <property type="match status" value="1"/>
</dbReference>
<dbReference type="GO" id="GO:0042597">
    <property type="term" value="C:periplasmic space"/>
    <property type="evidence" value="ECO:0007669"/>
    <property type="project" value="UniProtKB-SubCell"/>
</dbReference>
<dbReference type="RefSeq" id="WP_118077152.1">
    <property type="nucleotide sequence ID" value="NZ_BQNJ01000001.1"/>
</dbReference>
<reference evidence="7" key="1">
    <citation type="submission" date="2022-01" db="EMBL/GenBank/DDBJ databases">
        <title>Novel bile acid biosynthetic pathways are enriched in the microbiome of centenarians.</title>
        <authorList>
            <person name="Sato Y."/>
            <person name="Atarashi K."/>
            <person name="Plichta R.D."/>
            <person name="Arai Y."/>
            <person name="Sasajima S."/>
            <person name="Kearney M.S."/>
            <person name="Suda W."/>
            <person name="Takeshita K."/>
            <person name="Sasaki T."/>
            <person name="Okamoto S."/>
            <person name="Skelly N.A."/>
            <person name="Okamura Y."/>
            <person name="Vlamakis H."/>
            <person name="Li Y."/>
            <person name="Tanoue T."/>
            <person name="Takei H."/>
            <person name="Nittono H."/>
            <person name="Narushima S."/>
            <person name="Irie J."/>
            <person name="Itoh H."/>
            <person name="Moriya K."/>
            <person name="Sugiura Y."/>
            <person name="Suematsu M."/>
            <person name="Moritoki N."/>
            <person name="Shibata S."/>
            <person name="Littman R.D."/>
            <person name="Fischbach A.M."/>
            <person name="Uwamino Y."/>
            <person name="Inoue T."/>
            <person name="Honda A."/>
            <person name="Hattori M."/>
            <person name="Murai T."/>
            <person name="Xavier J.R."/>
            <person name="Hirose N."/>
            <person name="Honda K."/>
        </authorList>
    </citation>
    <scope>NUCLEOTIDE SEQUENCE</scope>
    <source>
        <strain evidence="7">CE91-St55</strain>
    </source>
</reference>
<dbReference type="AlphaFoldDB" id="A0A413X139"/>
<keyword evidence="2" id="KW-0732">Signal</keyword>
<organism evidence="7 8">
    <name type="scientific">Hungatella hathewayi</name>
    <dbReference type="NCBI Taxonomy" id="154046"/>
    <lineage>
        <taxon>Bacteria</taxon>
        <taxon>Bacillati</taxon>
        <taxon>Bacillota</taxon>
        <taxon>Clostridia</taxon>
        <taxon>Lachnospirales</taxon>
        <taxon>Lachnospiraceae</taxon>
        <taxon>Hungatella</taxon>
    </lineage>
</organism>
<evidence type="ECO:0000259" key="6">
    <source>
        <dbReference type="Pfam" id="PF16889"/>
    </source>
</evidence>
<dbReference type="InterPro" id="IPR008929">
    <property type="entry name" value="Chondroitin_lyas"/>
</dbReference>